<keyword evidence="1" id="KW-0472">Membrane</keyword>
<reference evidence="2 3" key="1">
    <citation type="submission" date="2024-01" db="EMBL/GenBank/DDBJ databases">
        <title>Genome assemblies of Stephania.</title>
        <authorList>
            <person name="Yang L."/>
        </authorList>
    </citation>
    <scope>NUCLEOTIDE SEQUENCE [LARGE SCALE GENOMIC DNA]</scope>
    <source>
        <strain evidence="2">YNDBR</strain>
        <tissue evidence="2">Leaf</tissue>
    </source>
</reference>
<dbReference type="PANTHER" id="PTHR12242:SF6">
    <property type="entry name" value="PROTEIN ROLLING PROTEIN"/>
    <property type="match status" value="1"/>
</dbReference>
<comment type="caution">
    <text evidence="2">The sequence shown here is derived from an EMBL/GenBank/DDBJ whole genome shotgun (WGS) entry which is preliminary data.</text>
</comment>
<organism evidence="2 3">
    <name type="scientific">Stephania yunnanensis</name>
    <dbReference type="NCBI Taxonomy" id="152371"/>
    <lineage>
        <taxon>Eukaryota</taxon>
        <taxon>Viridiplantae</taxon>
        <taxon>Streptophyta</taxon>
        <taxon>Embryophyta</taxon>
        <taxon>Tracheophyta</taxon>
        <taxon>Spermatophyta</taxon>
        <taxon>Magnoliopsida</taxon>
        <taxon>Ranunculales</taxon>
        <taxon>Menispermaceae</taxon>
        <taxon>Menispermoideae</taxon>
        <taxon>Cissampelideae</taxon>
        <taxon>Stephania</taxon>
    </lineage>
</organism>
<feature type="transmembrane region" description="Helical" evidence="1">
    <location>
        <begin position="51"/>
        <end position="71"/>
    </location>
</feature>
<dbReference type="AlphaFoldDB" id="A0AAP0L030"/>
<keyword evidence="3" id="KW-1185">Reference proteome</keyword>
<proteinExistence type="predicted"/>
<feature type="transmembrane region" description="Helical" evidence="1">
    <location>
        <begin position="6"/>
        <end position="30"/>
    </location>
</feature>
<feature type="transmembrane region" description="Helical" evidence="1">
    <location>
        <begin position="241"/>
        <end position="266"/>
    </location>
</feature>
<sequence>MSSLDYWLRWQVPVCGLIIVAPLIIAAIFISRIKRAPIIASDQWTPCWRGLSPLWLLIYRASAFAFMAWMLSRVAAHDGPWAFFFYTQWTFTLVTIYFMLASIISAHGCWKYSSRRTPLALDEERDGFLKKKKKKKTKKQVDEAEARTTLTSVPNNVGLDNEQEDTVEAGFWGYLMQIYQTSAGASMLTDVVFWGLLFPFQSEGHFRLNPLMAGMHSLNAVFLILDATLNRLAFPWFRMAYFIFWSAIYIVFQWISHASGVSWWPYQFLELSTPWAPAWYLAIALIHIPCYAFFVLVVKIKTLIFSTFFPGSFMGPC</sequence>
<evidence type="ECO:0000256" key="1">
    <source>
        <dbReference type="SAM" id="Phobius"/>
    </source>
</evidence>
<name>A0AAP0L030_9MAGN</name>
<keyword evidence="1" id="KW-0812">Transmembrane</keyword>
<dbReference type="PANTHER" id="PTHR12242">
    <property type="entry name" value="OS02G0130600 PROTEIN-RELATED"/>
    <property type="match status" value="1"/>
</dbReference>
<protein>
    <submittedName>
        <fullName evidence="2">Uncharacterized protein</fullName>
    </submittedName>
</protein>
<dbReference type="GO" id="GO:0016020">
    <property type="term" value="C:membrane"/>
    <property type="evidence" value="ECO:0007669"/>
    <property type="project" value="TreeGrafter"/>
</dbReference>
<evidence type="ECO:0000313" key="2">
    <source>
        <dbReference type="EMBL" id="KAK9161821.1"/>
    </source>
</evidence>
<keyword evidence="1" id="KW-1133">Transmembrane helix</keyword>
<dbReference type="Proteomes" id="UP001420932">
    <property type="component" value="Unassembled WGS sequence"/>
</dbReference>
<evidence type="ECO:0000313" key="3">
    <source>
        <dbReference type="Proteomes" id="UP001420932"/>
    </source>
</evidence>
<gene>
    <name evidence="2" type="ORF">Syun_008162</name>
</gene>
<accession>A0AAP0L030</accession>
<feature type="transmembrane region" description="Helical" evidence="1">
    <location>
        <begin position="278"/>
        <end position="298"/>
    </location>
</feature>
<dbReference type="EMBL" id="JBBNAF010000003">
    <property type="protein sequence ID" value="KAK9161821.1"/>
    <property type="molecule type" value="Genomic_DNA"/>
</dbReference>
<feature type="transmembrane region" description="Helical" evidence="1">
    <location>
        <begin position="83"/>
        <end position="106"/>
    </location>
</feature>